<proteinExistence type="predicted"/>
<comment type="caution">
    <text evidence="1">The sequence shown here is derived from an EMBL/GenBank/DDBJ whole genome shotgun (WGS) entry which is preliminary data.</text>
</comment>
<protein>
    <submittedName>
        <fullName evidence="1">Uncharacterized protein</fullName>
    </submittedName>
</protein>
<dbReference type="EMBL" id="JARKIB010000019">
    <property type="protein sequence ID" value="KAJ7768992.1"/>
    <property type="molecule type" value="Genomic_DNA"/>
</dbReference>
<accession>A0AAD7JP54</accession>
<evidence type="ECO:0000313" key="1">
    <source>
        <dbReference type="EMBL" id="KAJ7768992.1"/>
    </source>
</evidence>
<organism evidence="1 2">
    <name type="scientific">Mycena metata</name>
    <dbReference type="NCBI Taxonomy" id="1033252"/>
    <lineage>
        <taxon>Eukaryota</taxon>
        <taxon>Fungi</taxon>
        <taxon>Dikarya</taxon>
        <taxon>Basidiomycota</taxon>
        <taxon>Agaricomycotina</taxon>
        <taxon>Agaricomycetes</taxon>
        <taxon>Agaricomycetidae</taxon>
        <taxon>Agaricales</taxon>
        <taxon>Marasmiineae</taxon>
        <taxon>Mycenaceae</taxon>
        <taxon>Mycena</taxon>
    </lineage>
</organism>
<reference evidence="1" key="1">
    <citation type="submission" date="2023-03" db="EMBL/GenBank/DDBJ databases">
        <title>Massive genome expansion in bonnet fungi (Mycena s.s.) driven by repeated elements and novel gene families across ecological guilds.</title>
        <authorList>
            <consortium name="Lawrence Berkeley National Laboratory"/>
            <person name="Harder C.B."/>
            <person name="Miyauchi S."/>
            <person name="Viragh M."/>
            <person name="Kuo A."/>
            <person name="Thoen E."/>
            <person name="Andreopoulos B."/>
            <person name="Lu D."/>
            <person name="Skrede I."/>
            <person name="Drula E."/>
            <person name="Henrissat B."/>
            <person name="Morin E."/>
            <person name="Kohler A."/>
            <person name="Barry K."/>
            <person name="LaButti K."/>
            <person name="Morin E."/>
            <person name="Salamov A."/>
            <person name="Lipzen A."/>
            <person name="Mereny Z."/>
            <person name="Hegedus B."/>
            <person name="Baldrian P."/>
            <person name="Stursova M."/>
            <person name="Weitz H."/>
            <person name="Taylor A."/>
            <person name="Grigoriev I.V."/>
            <person name="Nagy L.G."/>
            <person name="Martin F."/>
            <person name="Kauserud H."/>
        </authorList>
    </citation>
    <scope>NUCLEOTIDE SEQUENCE</scope>
    <source>
        <strain evidence="1">CBHHK182m</strain>
    </source>
</reference>
<gene>
    <name evidence="1" type="ORF">B0H16DRAFT_1716190</name>
</gene>
<dbReference type="Proteomes" id="UP001215598">
    <property type="component" value="Unassembled WGS sequence"/>
</dbReference>
<keyword evidence="2" id="KW-1185">Reference proteome</keyword>
<name>A0AAD7JP54_9AGAR</name>
<dbReference type="AlphaFoldDB" id="A0AAD7JP54"/>
<evidence type="ECO:0000313" key="2">
    <source>
        <dbReference type="Proteomes" id="UP001215598"/>
    </source>
</evidence>
<sequence length="85" mass="9785">MRTERTLTHALPLTHAVARTHARRAYPCPRLTFSPSRTPWLAPTRVELTLTRALLFPTRAHWGSRLEHNHLPPLHLRAELILTLA</sequence>